<keyword evidence="5 6" id="KW-0472">Membrane</keyword>
<evidence type="ECO:0000256" key="5">
    <source>
        <dbReference type="ARBA" id="ARBA00023136"/>
    </source>
</evidence>
<evidence type="ECO:0000256" key="1">
    <source>
        <dbReference type="ARBA" id="ARBA00004370"/>
    </source>
</evidence>
<sequence>MRVHRRRLVAAIAALLAVVLTARLGFWQVDRAAEKTALQSAIDDRGAQPPLPAEALARTPAEADSQYHRRVQLTGRWAAASTVYLDNRQLHGRPGFFVMTPLVLPDGSAVVVQRGWQPRDQADRTKVVPTPTPAGEVAVAGRIAPPPARLYEFEQPGAERIRQNLDLDAYARETGLTLRPLSVWQTDGPPDGLERDWPQPAATVARHQGYAFQWFALSALVAGLYVWFQLFRPWQQRRRRAG</sequence>
<dbReference type="GO" id="GO:0005886">
    <property type="term" value="C:plasma membrane"/>
    <property type="evidence" value="ECO:0007669"/>
    <property type="project" value="UniProtKB-SubCell"/>
</dbReference>
<comment type="subcellular location">
    <subcellularLocation>
        <location evidence="6">Cell membrane</location>
        <topology evidence="6">Multi-pass membrane protein</topology>
    </subcellularLocation>
    <subcellularLocation>
        <location evidence="1">Membrane</location>
    </subcellularLocation>
</comment>
<keyword evidence="8" id="KW-1185">Reference proteome</keyword>
<dbReference type="CDD" id="cd06662">
    <property type="entry name" value="SURF1"/>
    <property type="match status" value="1"/>
</dbReference>
<comment type="caution">
    <text evidence="7">The sequence shown here is derived from an EMBL/GenBank/DDBJ whole genome shotgun (WGS) entry which is preliminary data.</text>
</comment>
<keyword evidence="6" id="KW-1003">Cell membrane</keyword>
<name>A0AAW9QBW7_9BURK</name>
<feature type="transmembrane region" description="Helical" evidence="6">
    <location>
        <begin position="211"/>
        <end position="231"/>
    </location>
</feature>
<dbReference type="PROSITE" id="PS50895">
    <property type="entry name" value="SURF1"/>
    <property type="match status" value="1"/>
</dbReference>
<dbReference type="InterPro" id="IPR045214">
    <property type="entry name" value="Surf1/Surf4"/>
</dbReference>
<accession>A0AAW9QBW7</accession>
<keyword evidence="4 6" id="KW-1133">Transmembrane helix</keyword>
<dbReference type="AlphaFoldDB" id="A0AAW9QBW7"/>
<evidence type="ECO:0000313" key="8">
    <source>
        <dbReference type="Proteomes" id="UP001336250"/>
    </source>
</evidence>
<dbReference type="InterPro" id="IPR002994">
    <property type="entry name" value="Surf1/Shy1"/>
</dbReference>
<dbReference type="EMBL" id="JAZIBG010000028">
    <property type="protein sequence ID" value="MEF7614775.1"/>
    <property type="molecule type" value="Genomic_DNA"/>
</dbReference>
<organism evidence="7 8">
    <name type="scientific">Aquincola agrisoli</name>
    <dbReference type="NCBI Taxonomy" id="3119538"/>
    <lineage>
        <taxon>Bacteria</taxon>
        <taxon>Pseudomonadati</taxon>
        <taxon>Pseudomonadota</taxon>
        <taxon>Betaproteobacteria</taxon>
        <taxon>Burkholderiales</taxon>
        <taxon>Sphaerotilaceae</taxon>
        <taxon>Aquincola</taxon>
    </lineage>
</organism>
<gene>
    <name evidence="7" type="ORF">V4F39_12705</name>
</gene>
<evidence type="ECO:0000256" key="4">
    <source>
        <dbReference type="ARBA" id="ARBA00022989"/>
    </source>
</evidence>
<evidence type="ECO:0000256" key="2">
    <source>
        <dbReference type="ARBA" id="ARBA00007165"/>
    </source>
</evidence>
<keyword evidence="3 6" id="KW-0812">Transmembrane</keyword>
<dbReference type="PANTHER" id="PTHR23427:SF2">
    <property type="entry name" value="SURFEIT LOCUS PROTEIN 1"/>
    <property type="match status" value="1"/>
</dbReference>
<dbReference type="RefSeq" id="WP_332289826.1">
    <property type="nucleotide sequence ID" value="NZ_JAZIBG010000028.1"/>
</dbReference>
<proteinExistence type="inferred from homology"/>
<protein>
    <recommendedName>
        <fullName evidence="6">SURF1-like protein</fullName>
    </recommendedName>
</protein>
<dbReference type="Proteomes" id="UP001336250">
    <property type="component" value="Unassembled WGS sequence"/>
</dbReference>
<comment type="caution">
    <text evidence="6">Lacks conserved residue(s) required for the propagation of feature annotation.</text>
</comment>
<dbReference type="PANTHER" id="PTHR23427">
    <property type="entry name" value="SURFEIT LOCUS PROTEIN"/>
    <property type="match status" value="1"/>
</dbReference>
<evidence type="ECO:0000256" key="3">
    <source>
        <dbReference type="ARBA" id="ARBA00022692"/>
    </source>
</evidence>
<reference evidence="7 8" key="1">
    <citation type="submission" date="2024-02" db="EMBL/GenBank/DDBJ databases">
        <title>Genome sequence of Aquincola sp. MAHUQ-54.</title>
        <authorList>
            <person name="Huq M.A."/>
        </authorList>
    </citation>
    <scope>NUCLEOTIDE SEQUENCE [LARGE SCALE GENOMIC DNA]</scope>
    <source>
        <strain evidence="7 8">MAHUQ-54</strain>
    </source>
</reference>
<evidence type="ECO:0000256" key="6">
    <source>
        <dbReference type="RuleBase" id="RU363076"/>
    </source>
</evidence>
<comment type="similarity">
    <text evidence="2 6">Belongs to the SURF1 family.</text>
</comment>
<dbReference type="Pfam" id="PF02104">
    <property type="entry name" value="SURF1"/>
    <property type="match status" value="1"/>
</dbReference>
<evidence type="ECO:0000313" key="7">
    <source>
        <dbReference type="EMBL" id="MEF7614775.1"/>
    </source>
</evidence>